<organism evidence="3 4">
    <name type="scientific">Schizothecium vesticola</name>
    <dbReference type="NCBI Taxonomy" id="314040"/>
    <lineage>
        <taxon>Eukaryota</taxon>
        <taxon>Fungi</taxon>
        <taxon>Dikarya</taxon>
        <taxon>Ascomycota</taxon>
        <taxon>Pezizomycotina</taxon>
        <taxon>Sordariomycetes</taxon>
        <taxon>Sordariomycetidae</taxon>
        <taxon>Sordariales</taxon>
        <taxon>Schizotheciaceae</taxon>
        <taxon>Schizothecium</taxon>
    </lineage>
</organism>
<keyword evidence="2" id="KW-0812">Transmembrane</keyword>
<evidence type="ECO:0000313" key="4">
    <source>
        <dbReference type="Proteomes" id="UP001172155"/>
    </source>
</evidence>
<reference evidence="3" key="1">
    <citation type="submission" date="2023-06" db="EMBL/GenBank/DDBJ databases">
        <title>Genome-scale phylogeny and comparative genomics of the fungal order Sordariales.</title>
        <authorList>
            <consortium name="Lawrence Berkeley National Laboratory"/>
            <person name="Hensen N."/>
            <person name="Bonometti L."/>
            <person name="Westerberg I."/>
            <person name="Brannstrom I.O."/>
            <person name="Guillou S."/>
            <person name="Cros-Aarteil S."/>
            <person name="Calhoun S."/>
            <person name="Haridas S."/>
            <person name="Kuo A."/>
            <person name="Mondo S."/>
            <person name="Pangilinan J."/>
            <person name="Riley R."/>
            <person name="LaButti K."/>
            <person name="Andreopoulos B."/>
            <person name="Lipzen A."/>
            <person name="Chen C."/>
            <person name="Yanf M."/>
            <person name="Daum C."/>
            <person name="Ng V."/>
            <person name="Clum A."/>
            <person name="Steindorff A."/>
            <person name="Ohm R."/>
            <person name="Martin F."/>
            <person name="Silar P."/>
            <person name="Natvig D."/>
            <person name="Lalanne C."/>
            <person name="Gautier V."/>
            <person name="Ament-velasquez S.L."/>
            <person name="Kruys A."/>
            <person name="Hutchinson M.I."/>
            <person name="Powell A.J."/>
            <person name="Barry K."/>
            <person name="Miller A.N."/>
            <person name="Grigoriev I.V."/>
            <person name="Debuchy R."/>
            <person name="Gladieux P."/>
            <person name="Thoren M.H."/>
            <person name="Johannesson H."/>
        </authorList>
    </citation>
    <scope>NUCLEOTIDE SEQUENCE</scope>
    <source>
        <strain evidence="3">SMH3187-1</strain>
    </source>
</reference>
<protein>
    <submittedName>
        <fullName evidence="3">Uncharacterized protein</fullName>
    </submittedName>
</protein>
<keyword evidence="4" id="KW-1185">Reference proteome</keyword>
<keyword evidence="2" id="KW-1133">Transmembrane helix</keyword>
<feature type="compositionally biased region" description="Acidic residues" evidence="1">
    <location>
        <begin position="207"/>
        <end position="216"/>
    </location>
</feature>
<evidence type="ECO:0000313" key="3">
    <source>
        <dbReference type="EMBL" id="KAK0745803.1"/>
    </source>
</evidence>
<dbReference type="EMBL" id="JAUKUD010000004">
    <property type="protein sequence ID" value="KAK0745803.1"/>
    <property type="molecule type" value="Genomic_DNA"/>
</dbReference>
<proteinExistence type="predicted"/>
<dbReference type="AlphaFoldDB" id="A0AA40EUH6"/>
<feature type="transmembrane region" description="Helical" evidence="2">
    <location>
        <begin position="178"/>
        <end position="200"/>
    </location>
</feature>
<evidence type="ECO:0000256" key="1">
    <source>
        <dbReference type="SAM" id="MobiDB-lite"/>
    </source>
</evidence>
<gene>
    <name evidence="3" type="ORF">B0T18DRAFT_325005</name>
</gene>
<evidence type="ECO:0000256" key="2">
    <source>
        <dbReference type="SAM" id="Phobius"/>
    </source>
</evidence>
<sequence length="259" mass="29341">MIGTYYLLHRQWRKKWPQYWGMLPELAGVISLLVLFGVQQPDLFRTKFWRIGADMKLNSSPTILLYAYANHRPLPTIPFVWSKTLTNYNVAISIVSLFTLLGKMIMTIMKVYYPVLGLVVSLTLTGLYAVSTYGQMGPDHLDPRYPSAIPWFIKNSCDIARPYGRAAVNNCMMAKGTLAATIFMLALYAANVGLAVWAMMPNPELDIPDEDDEDEYNGGVKERGMEMQPPATPRGVPFTPRTQAFHTLDRKLPLRGQFR</sequence>
<name>A0AA40EUH6_9PEZI</name>
<dbReference type="Proteomes" id="UP001172155">
    <property type="component" value="Unassembled WGS sequence"/>
</dbReference>
<feature type="transmembrane region" description="Helical" evidence="2">
    <location>
        <begin position="111"/>
        <end position="130"/>
    </location>
</feature>
<feature type="transmembrane region" description="Helical" evidence="2">
    <location>
        <begin position="20"/>
        <end position="38"/>
    </location>
</feature>
<comment type="caution">
    <text evidence="3">The sequence shown here is derived from an EMBL/GenBank/DDBJ whole genome shotgun (WGS) entry which is preliminary data.</text>
</comment>
<accession>A0AA40EUH6</accession>
<feature type="region of interest" description="Disordered" evidence="1">
    <location>
        <begin position="207"/>
        <end position="242"/>
    </location>
</feature>
<keyword evidence="2" id="KW-0472">Membrane</keyword>